<feature type="domain" description="Calponin-homology (CH)" evidence="12">
    <location>
        <begin position="7"/>
        <end position="109"/>
    </location>
</feature>
<dbReference type="InterPro" id="IPR027328">
    <property type="entry name" value="MAPRE"/>
</dbReference>
<evidence type="ECO:0000259" key="13">
    <source>
        <dbReference type="PROSITE" id="PS51230"/>
    </source>
</evidence>
<dbReference type="GO" id="GO:0051301">
    <property type="term" value="P:cell division"/>
    <property type="evidence" value="ECO:0007669"/>
    <property type="project" value="UniProtKB-KW"/>
</dbReference>
<dbReference type="GO" id="GO:0008017">
    <property type="term" value="F:microtubule binding"/>
    <property type="evidence" value="ECO:0007669"/>
    <property type="project" value="InterPro"/>
</dbReference>
<dbReference type="EMBL" id="JAGDFL010000083">
    <property type="protein sequence ID" value="KAG7398346.1"/>
    <property type="molecule type" value="Genomic_DNA"/>
</dbReference>
<evidence type="ECO:0000256" key="11">
    <source>
        <dbReference type="SAM" id="MobiDB-lite"/>
    </source>
</evidence>
<keyword evidence="15" id="KW-1185">Reference proteome</keyword>
<dbReference type="GO" id="GO:0005874">
    <property type="term" value="C:microtubule"/>
    <property type="evidence" value="ECO:0007669"/>
    <property type="project" value="UniProtKB-KW"/>
</dbReference>
<comment type="caution">
    <text evidence="14">The sequence shown here is derived from an EMBL/GenBank/DDBJ whole genome shotgun (WGS) entry which is preliminary data.</text>
</comment>
<evidence type="ECO:0000313" key="15">
    <source>
        <dbReference type="Proteomes" id="UP000693981"/>
    </source>
</evidence>
<dbReference type="Proteomes" id="UP000693981">
    <property type="component" value="Unassembled WGS sequence"/>
</dbReference>
<dbReference type="PROSITE" id="PS51230">
    <property type="entry name" value="EB1_C"/>
    <property type="match status" value="1"/>
</dbReference>
<evidence type="ECO:0000256" key="10">
    <source>
        <dbReference type="SAM" id="Coils"/>
    </source>
</evidence>
<protein>
    <submittedName>
        <fullName evidence="14">Microtubule-associated protein RP/EB member 1</fullName>
    </submittedName>
</protein>
<evidence type="ECO:0000256" key="4">
    <source>
        <dbReference type="ARBA" id="ARBA00022618"/>
    </source>
</evidence>
<dbReference type="Pfam" id="PF03271">
    <property type="entry name" value="EB1"/>
    <property type="match status" value="1"/>
</dbReference>
<feature type="domain" description="EB1 C-terminal" evidence="13">
    <location>
        <begin position="186"/>
        <end position="257"/>
    </location>
</feature>
<organism evidence="14 15">
    <name type="scientific">Phytophthora boehmeriae</name>
    <dbReference type="NCBI Taxonomy" id="109152"/>
    <lineage>
        <taxon>Eukaryota</taxon>
        <taxon>Sar</taxon>
        <taxon>Stramenopiles</taxon>
        <taxon>Oomycota</taxon>
        <taxon>Peronosporomycetes</taxon>
        <taxon>Peronosporales</taxon>
        <taxon>Peronosporaceae</taxon>
        <taxon>Phytophthora</taxon>
    </lineage>
</organism>
<sequence>MSGNAYFVGRKEVLEWVNTVCGTELTSVEQTCTGAIACQVLDSLYPGKVPMNKVDWGAIHDYEFVYNYKLLQQCFFVLQIDKQIPVNRLVRGKYQDNFEFMQWLKAFYDGHEHREPYDPFVRRAKGKGGAAYNRNSCRSKFVTTATPHIQTPRRTTPTKSTRKSPRRPMGSPDIKELCTGMASQERIDTLKAENEELAESNERLRASLENVEKDRAFYYRKIEAIENLIREIELTNSADEETATAVLDVLYASEEEQ</sequence>
<evidence type="ECO:0000256" key="8">
    <source>
        <dbReference type="ARBA" id="ARBA00023306"/>
    </source>
</evidence>
<keyword evidence="7" id="KW-0206">Cytoskeleton</keyword>
<dbReference type="InterPro" id="IPR004953">
    <property type="entry name" value="EB1_C"/>
</dbReference>
<keyword evidence="8" id="KW-0131">Cell cycle</keyword>
<dbReference type="PROSITE" id="PS50021">
    <property type="entry name" value="CH"/>
    <property type="match status" value="1"/>
</dbReference>
<name>A0A8T1WY27_9STRA</name>
<evidence type="ECO:0000256" key="5">
    <source>
        <dbReference type="ARBA" id="ARBA00022701"/>
    </source>
</evidence>
<evidence type="ECO:0000256" key="7">
    <source>
        <dbReference type="ARBA" id="ARBA00023212"/>
    </source>
</evidence>
<evidence type="ECO:0000256" key="3">
    <source>
        <dbReference type="ARBA" id="ARBA00022490"/>
    </source>
</evidence>
<dbReference type="AlphaFoldDB" id="A0A8T1WY27"/>
<keyword evidence="6" id="KW-0498">Mitosis</keyword>
<feature type="region of interest" description="Disordered" evidence="11">
    <location>
        <begin position="148"/>
        <end position="174"/>
    </location>
</feature>
<proteinExistence type="inferred from homology"/>
<reference evidence="14" key="1">
    <citation type="submission" date="2021-02" db="EMBL/GenBank/DDBJ databases">
        <authorList>
            <person name="Palmer J.M."/>
        </authorList>
    </citation>
    <scope>NUCLEOTIDE SEQUENCE</scope>
    <source>
        <strain evidence="14">SCRP23</strain>
    </source>
</reference>
<dbReference type="FunFam" id="1.10.418.10:FF:000028">
    <property type="entry name" value="RP/EB family microtubule-associated protein"/>
    <property type="match status" value="1"/>
</dbReference>
<comment type="subcellular location">
    <subcellularLocation>
        <location evidence="1">Cytoplasm</location>
        <location evidence="1">Cytoskeleton</location>
    </subcellularLocation>
</comment>
<evidence type="ECO:0000256" key="6">
    <source>
        <dbReference type="ARBA" id="ARBA00022776"/>
    </source>
</evidence>
<gene>
    <name evidence="14" type="primary">EB1_2</name>
    <name evidence="14" type="ORF">PHYBOEH_011254</name>
</gene>
<dbReference type="PANTHER" id="PTHR10623">
    <property type="entry name" value="MICROTUBULE-ASSOCIATED PROTEIN RP/EB FAMILY MEMBER"/>
    <property type="match status" value="1"/>
</dbReference>
<accession>A0A8T1WY27</accession>
<evidence type="ECO:0000259" key="12">
    <source>
        <dbReference type="PROSITE" id="PS50021"/>
    </source>
</evidence>
<dbReference type="InterPro" id="IPR001715">
    <property type="entry name" value="CH_dom"/>
</dbReference>
<evidence type="ECO:0000256" key="2">
    <source>
        <dbReference type="ARBA" id="ARBA00010729"/>
    </source>
</evidence>
<keyword evidence="10" id="KW-0175">Coiled coil</keyword>
<dbReference type="Pfam" id="PF00307">
    <property type="entry name" value="CH"/>
    <property type="match status" value="1"/>
</dbReference>
<dbReference type="OrthoDB" id="2119228at2759"/>
<evidence type="ECO:0000313" key="14">
    <source>
        <dbReference type="EMBL" id="KAG7398346.1"/>
    </source>
</evidence>
<comment type="similarity">
    <text evidence="2">Belongs to the MAPRE family.</text>
</comment>
<feature type="coiled-coil region" evidence="10">
    <location>
        <begin position="187"/>
        <end position="228"/>
    </location>
</feature>
<evidence type="ECO:0000256" key="9">
    <source>
        <dbReference type="PROSITE-ProRule" id="PRU00576"/>
    </source>
</evidence>
<keyword evidence="5 9" id="KW-0493">Microtubule</keyword>
<keyword evidence="3" id="KW-0963">Cytoplasm</keyword>
<evidence type="ECO:0000256" key="1">
    <source>
        <dbReference type="ARBA" id="ARBA00004245"/>
    </source>
</evidence>
<keyword evidence="4" id="KW-0132">Cell division</keyword>